<accession>A0AAD8BA63</accession>
<protein>
    <submittedName>
        <fullName evidence="1">Uncharacterized protein</fullName>
    </submittedName>
</protein>
<gene>
    <name evidence="1" type="ORF">Bpfe_019880</name>
</gene>
<keyword evidence="2" id="KW-1185">Reference proteome</keyword>
<dbReference type="AlphaFoldDB" id="A0AAD8BA63"/>
<evidence type="ECO:0000313" key="2">
    <source>
        <dbReference type="Proteomes" id="UP001233172"/>
    </source>
</evidence>
<sequence length="73" mass="8185">MGTYLSEVRKLPEVALLSAMRDVSKPATELRYAKYSKNANEPDVVTNEYQTEVASQMCEDIRESAIMCHVSDA</sequence>
<dbReference type="EMBL" id="JASAOG010000111">
    <property type="protein sequence ID" value="KAK0050756.1"/>
    <property type="molecule type" value="Genomic_DNA"/>
</dbReference>
<reference evidence="1" key="2">
    <citation type="submission" date="2023-04" db="EMBL/GenBank/DDBJ databases">
        <authorList>
            <person name="Bu L."/>
            <person name="Lu L."/>
            <person name="Laidemitt M.R."/>
            <person name="Zhang S.M."/>
            <person name="Mutuku M."/>
            <person name="Mkoji G."/>
            <person name="Steinauer M."/>
            <person name="Loker E.S."/>
        </authorList>
    </citation>
    <scope>NUCLEOTIDE SEQUENCE</scope>
    <source>
        <strain evidence="1">KasaAsao</strain>
        <tissue evidence="1">Whole Snail</tissue>
    </source>
</reference>
<proteinExistence type="predicted"/>
<dbReference type="Proteomes" id="UP001233172">
    <property type="component" value="Unassembled WGS sequence"/>
</dbReference>
<evidence type="ECO:0000313" key="1">
    <source>
        <dbReference type="EMBL" id="KAK0050756.1"/>
    </source>
</evidence>
<organism evidence="1 2">
    <name type="scientific">Biomphalaria pfeifferi</name>
    <name type="common">Bloodfluke planorb</name>
    <name type="synonym">Freshwater snail</name>
    <dbReference type="NCBI Taxonomy" id="112525"/>
    <lineage>
        <taxon>Eukaryota</taxon>
        <taxon>Metazoa</taxon>
        <taxon>Spiralia</taxon>
        <taxon>Lophotrochozoa</taxon>
        <taxon>Mollusca</taxon>
        <taxon>Gastropoda</taxon>
        <taxon>Heterobranchia</taxon>
        <taxon>Euthyneura</taxon>
        <taxon>Panpulmonata</taxon>
        <taxon>Hygrophila</taxon>
        <taxon>Lymnaeoidea</taxon>
        <taxon>Planorbidae</taxon>
        <taxon>Biomphalaria</taxon>
    </lineage>
</organism>
<reference evidence="1" key="1">
    <citation type="journal article" date="2023" name="PLoS Negl. Trop. Dis.">
        <title>A genome sequence for Biomphalaria pfeifferi, the major vector snail for the human-infecting parasite Schistosoma mansoni.</title>
        <authorList>
            <person name="Bu L."/>
            <person name="Lu L."/>
            <person name="Laidemitt M.R."/>
            <person name="Zhang S.M."/>
            <person name="Mutuku M."/>
            <person name="Mkoji G."/>
            <person name="Steinauer M."/>
            <person name="Loker E.S."/>
        </authorList>
    </citation>
    <scope>NUCLEOTIDE SEQUENCE</scope>
    <source>
        <strain evidence="1">KasaAsao</strain>
    </source>
</reference>
<name>A0AAD8BA63_BIOPF</name>
<comment type="caution">
    <text evidence="1">The sequence shown here is derived from an EMBL/GenBank/DDBJ whole genome shotgun (WGS) entry which is preliminary data.</text>
</comment>